<keyword evidence="3" id="KW-1185">Reference proteome</keyword>
<evidence type="ECO:0000313" key="3">
    <source>
        <dbReference type="Proteomes" id="UP001519332"/>
    </source>
</evidence>
<accession>A0ABS4TKT5</accession>
<reference evidence="2 3" key="1">
    <citation type="submission" date="2021-03" db="EMBL/GenBank/DDBJ databases">
        <title>Sequencing the genomes of 1000 actinobacteria strains.</title>
        <authorList>
            <person name="Klenk H.-P."/>
        </authorList>
    </citation>
    <scope>NUCLEOTIDE SEQUENCE [LARGE SCALE GENOMIC DNA]</scope>
    <source>
        <strain evidence="2 3">DSM 46670</strain>
    </source>
</reference>
<dbReference type="EMBL" id="JAGINW010000001">
    <property type="protein sequence ID" value="MBP2324533.1"/>
    <property type="molecule type" value="Genomic_DNA"/>
</dbReference>
<sequence>MLLLAENLVNWRAGKKWAALWSTLFVMVVVLILVVLP</sequence>
<name>A0ABS4TKT5_9PSEU</name>
<feature type="transmembrane region" description="Helical" evidence="1">
    <location>
        <begin position="17"/>
        <end position="36"/>
    </location>
</feature>
<keyword evidence="1" id="KW-0812">Transmembrane</keyword>
<evidence type="ECO:0008006" key="4">
    <source>
        <dbReference type="Google" id="ProtNLM"/>
    </source>
</evidence>
<comment type="caution">
    <text evidence="2">The sequence shown here is derived from an EMBL/GenBank/DDBJ whole genome shotgun (WGS) entry which is preliminary data.</text>
</comment>
<evidence type="ECO:0000256" key="1">
    <source>
        <dbReference type="SAM" id="Phobius"/>
    </source>
</evidence>
<dbReference type="Proteomes" id="UP001519332">
    <property type="component" value="Unassembled WGS sequence"/>
</dbReference>
<keyword evidence="1" id="KW-0472">Membrane</keyword>
<evidence type="ECO:0000313" key="2">
    <source>
        <dbReference type="EMBL" id="MBP2324533.1"/>
    </source>
</evidence>
<protein>
    <recommendedName>
        <fullName evidence="4">ABC transporter permease</fullName>
    </recommendedName>
</protein>
<proteinExistence type="predicted"/>
<organism evidence="2 3">
    <name type="scientific">Kibdelosporangium banguiense</name>
    <dbReference type="NCBI Taxonomy" id="1365924"/>
    <lineage>
        <taxon>Bacteria</taxon>
        <taxon>Bacillati</taxon>
        <taxon>Actinomycetota</taxon>
        <taxon>Actinomycetes</taxon>
        <taxon>Pseudonocardiales</taxon>
        <taxon>Pseudonocardiaceae</taxon>
        <taxon>Kibdelosporangium</taxon>
    </lineage>
</organism>
<gene>
    <name evidence="2" type="ORF">JOF56_004918</name>
</gene>
<keyword evidence="1" id="KW-1133">Transmembrane helix</keyword>